<feature type="domain" description="C1q" evidence="5">
    <location>
        <begin position="49"/>
        <end position="185"/>
    </location>
</feature>
<dbReference type="GeneTree" id="ENSGT00950000183116"/>
<keyword evidence="7" id="KW-1185">Reference proteome</keyword>
<reference evidence="6" key="3">
    <citation type="submission" date="2025-09" db="UniProtKB">
        <authorList>
            <consortium name="Ensembl"/>
        </authorList>
    </citation>
    <scope>IDENTIFICATION</scope>
</reference>
<dbReference type="InterPro" id="IPR008983">
    <property type="entry name" value="Tumour_necrosis_fac-like_dom"/>
</dbReference>
<evidence type="ECO:0000313" key="7">
    <source>
        <dbReference type="Proteomes" id="UP000028760"/>
    </source>
</evidence>
<dbReference type="PANTHER" id="PTHR22923:SF102">
    <property type="entry name" value="CEREBELLIN 13-RELATED"/>
    <property type="match status" value="1"/>
</dbReference>
<sequence>CSRSRSLSSSVKMKSSWFLVAVLLCGLVSAQQGGLPERVQKLEADNDVLTKSRVAFSAALVDTNDWTTKGPLGADETLEFKRVITNIGNGYDPATGVFTAPVKGLYYIRVTGVAGPNGELHAGVKKDGVNMFAIYQKAGTQAGASNAMVLALEQGNRVYVQLWAGKTIADQGRLSTFTGFLVFPM</sequence>
<organism evidence="6 7">
    <name type="scientific">Poecilia formosa</name>
    <name type="common">Amazon molly</name>
    <name type="synonym">Limia formosa</name>
    <dbReference type="NCBI Taxonomy" id="48698"/>
    <lineage>
        <taxon>Eukaryota</taxon>
        <taxon>Metazoa</taxon>
        <taxon>Chordata</taxon>
        <taxon>Craniata</taxon>
        <taxon>Vertebrata</taxon>
        <taxon>Euteleostomi</taxon>
        <taxon>Actinopterygii</taxon>
        <taxon>Neopterygii</taxon>
        <taxon>Teleostei</taxon>
        <taxon>Neoteleostei</taxon>
        <taxon>Acanthomorphata</taxon>
        <taxon>Ovalentaria</taxon>
        <taxon>Atherinomorphae</taxon>
        <taxon>Cyprinodontiformes</taxon>
        <taxon>Poeciliidae</taxon>
        <taxon>Poeciliinae</taxon>
        <taxon>Poecilia</taxon>
    </lineage>
</organism>
<evidence type="ECO:0000259" key="5">
    <source>
        <dbReference type="PROSITE" id="PS50871"/>
    </source>
</evidence>
<dbReference type="Ensembl" id="ENSPFOT00000016279.1">
    <property type="protein sequence ID" value="ENSPFOP00000016257.1"/>
    <property type="gene ID" value="ENSPFOG00000016202.1"/>
</dbReference>
<dbReference type="Pfam" id="PF00386">
    <property type="entry name" value="C1q"/>
    <property type="match status" value="1"/>
</dbReference>
<feature type="chain" id="PRO_5001834372" description="C1q domain-containing protein" evidence="4">
    <location>
        <begin position="31"/>
        <end position="185"/>
    </location>
</feature>
<dbReference type="OMA" id="CINEPAG"/>
<dbReference type="SUPFAM" id="SSF49842">
    <property type="entry name" value="TNF-like"/>
    <property type="match status" value="1"/>
</dbReference>
<dbReference type="EMBL" id="AYCK01016211">
    <property type="status" value="NOT_ANNOTATED_CDS"/>
    <property type="molecule type" value="Genomic_DNA"/>
</dbReference>
<evidence type="ECO:0000256" key="4">
    <source>
        <dbReference type="SAM" id="SignalP"/>
    </source>
</evidence>
<dbReference type="Proteomes" id="UP000028760">
    <property type="component" value="Unassembled WGS sequence"/>
</dbReference>
<feature type="signal peptide" evidence="4">
    <location>
        <begin position="1"/>
        <end position="30"/>
    </location>
</feature>
<dbReference type="PANTHER" id="PTHR22923">
    <property type="entry name" value="CEREBELLIN-RELATED"/>
    <property type="match status" value="1"/>
</dbReference>
<keyword evidence="3 4" id="KW-0732">Signal</keyword>
<dbReference type="SMART" id="SM00110">
    <property type="entry name" value="C1Q"/>
    <property type="match status" value="1"/>
</dbReference>
<dbReference type="AlphaFoldDB" id="A0A087YE04"/>
<dbReference type="STRING" id="48698.ENSPFOP00000016257"/>
<reference evidence="7" key="1">
    <citation type="submission" date="2013-10" db="EMBL/GenBank/DDBJ databases">
        <authorList>
            <person name="Schartl M."/>
            <person name="Warren W."/>
        </authorList>
    </citation>
    <scope>NUCLEOTIDE SEQUENCE [LARGE SCALE GENOMIC DNA]</scope>
    <source>
        <strain evidence="7">female</strain>
    </source>
</reference>
<dbReference type="InterPro" id="IPR001073">
    <property type="entry name" value="C1q_dom"/>
</dbReference>
<dbReference type="InterPro" id="IPR050822">
    <property type="entry name" value="Cerebellin_Synaptic_Org"/>
</dbReference>
<proteinExistence type="predicted"/>
<comment type="subcellular location">
    <subcellularLocation>
        <location evidence="1">Secreted</location>
    </subcellularLocation>
</comment>
<reference evidence="6" key="2">
    <citation type="submission" date="2025-08" db="UniProtKB">
        <authorList>
            <consortium name="Ensembl"/>
        </authorList>
    </citation>
    <scope>IDENTIFICATION</scope>
</reference>
<accession>A0A087YE04</accession>
<protein>
    <recommendedName>
        <fullName evidence="5">C1q domain-containing protein</fullName>
    </recommendedName>
</protein>
<dbReference type="eggNOG" id="ENOG502SQIC">
    <property type="taxonomic scope" value="Eukaryota"/>
</dbReference>
<dbReference type="Gene3D" id="2.60.120.40">
    <property type="match status" value="1"/>
</dbReference>
<evidence type="ECO:0000256" key="2">
    <source>
        <dbReference type="ARBA" id="ARBA00022525"/>
    </source>
</evidence>
<evidence type="ECO:0000313" key="6">
    <source>
        <dbReference type="Ensembl" id="ENSPFOP00000016257.1"/>
    </source>
</evidence>
<evidence type="ECO:0000256" key="3">
    <source>
        <dbReference type="ARBA" id="ARBA00022729"/>
    </source>
</evidence>
<evidence type="ECO:0000256" key="1">
    <source>
        <dbReference type="ARBA" id="ARBA00004613"/>
    </source>
</evidence>
<dbReference type="GO" id="GO:0005576">
    <property type="term" value="C:extracellular region"/>
    <property type="evidence" value="ECO:0007669"/>
    <property type="project" value="UniProtKB-SubCell"/>
</dbReference>
<keyword evidence="2" id="KW-0964">Secreted</keyword>
<dbReference type="PRINTS" id="PR00007">
    <property type="entry name" value="COMPLEMNTC1Q"/>
</dbReference>
<dbReference type="PROSITE" id="PS50871">
    <property type="entry name" value="C1Q"/>
    <property type="match status" value="1"/>
</dbReference>
<name>A0A087YE04_POEFO</name>